<dbReference type="Gene3D" id="3.40.710.10">
    <property type="entry name" value="DD-peptidase/beta-lactamase superfamily"/>
    <property type="match status" value="1"/>
</dbReference>
<dbReference type="GO" id="GO:0016787">
    <property type="term" value="F:hydrolase activity"/>
    <property type="evidence" value="ECO:0007669"/>
    <property type="project" value="UniProtKB-KW"/>
</dbReference>
<accession>A0A845SHF2</accession>
<protein>
    <submittedName>
        <fullName evidence="2">Serine hydrolase</fullName>
    </submittedName>
</protein>
<comment type="caution">
    <text evidence="2">The sequence shown here is derived from an EMBL/GenBank/DDBJ whole genome shotgun (WGS) entry which is preliminary data.</text>
</comment>
<dbReference type="InterPro" id="IPR001466">
    <property type="entry name" value="Beta-lactam-related"/>
</dbReference>
<evidence type="ECO:0000313" key="2">
    <source>
        <dbReference type="EMBL" id="NDL63289.1"/>
    </source>
</evidence>
<dbReference type="Pfam" id="PF00144">
    <property type="entry name" value="Beta-lactamase"/>
    <property type="match status" value="1"/>
</dbReference>
<reference evidence="2 3" key="1">
    <citation type="submission" date="2019-12" db="EMBL/GenBank/DDBJ databases">
        <authorList>
            <person name="Lee S.D."/>
        </authorList>
    </citation>
    <scope>NUCLEOTIDE SEQUENCE [LARGE SCALE GENOMIC DNA]</scope>
    <source>
        <strain evidence="2 3">SAP-6</strain>
    </source>
</reference>
<feature type="domain" description="Beta-lactamase-related" evidence="1">
    <location>
        <begin position="17"/>
        <end position="340"/>
    </location>
</feature>
<dbReference type="Proteomes" id="UP000461443">
    <property type="component" value="Unassembled WGS sequence"/>
</dbReference>
<proteinExistence type="predicted"/>
<keyword evidence="3" id="KW-1185">Reference proteome</keyword>
<sequence length="523" mass="55436">MSGRAARPDWQRAGAAAAAIAAQWARPGEPGGAIVLFDSERIQSVACGGLADLARGEPFSLDSVTHFASVSKHLFAALVTGLAGQVPPLDEAPAAGIARPMLALDDELARHLPQLRGAQRRVTVGQALDMTSGLPDARETLSLLGISAFQPVGAAAALEFLAGLTTLNYPAGGEISYTNTGYRLVEEALRTRGIGFNDILRRHICQPLDIALRAPETWFDVVPGLAPGYWFGPQGWQLAGAGLHLSAAGSVMGSARHLTVWLQSLLADSGPGRGVLDRLCAPRFLADGRPTDYGLGIAHSRIGNRDWVGHGGSHLGYKSYFLLDRSGKTGMAMLANRDDVAGYPAALAVMSALHGQPLPAPGHDLRPGRYAALTGGDWLEVKSDSVTWMGADQTLYPSGEPGVARSLTAHLPMRLFHDGAAIRGEIGHVPRVLYPVAPDACLQRAQGAWRHAQYRSELVITGDRLEMGIGPAALQASLTPLGGGRLLACGADGAWSKKFVLVFNDNCVQVQDNRSRTLTFQRQ</sequence>
<name>A0A845SHF2_9GAMM</name>
<evidence type="ECO:0000259" key="1">
    <source>
        <dbReference type="Pfam" id="PF00144"/>
    </source>
</evidence>
<dbReference type="InterPro" id="IPR012338">
    <property type="entry name" value="Beta-lactam/transpept-like"/>
</dbReference>
<dbReference type="AlphaFoldDB" id="A0A845SHF2"/>
<dbReference type="PANTHER" id="PTHR43283">
    <property type="entry name" value="BETA-LACTAMASE-RELATED"/>
    <property type="match status" value="1"/>
</dbReference>
<dbReference type="EMBL" id="WUBS01000007">
    <property type="protein sequence ID" value="NDL63289.1"/>
    <property type="molecule type" value="Genomic_DNA"/>
</dbReference>
<reference evidence="2 3" key="2">
    <citation type="submission" date="2020-02" db="EMBL/GenBank/DDBJ databases">
        <title>The new genus of Enterobacteriales.</title>
        <authorList>
            <person name="Kim I.S."/>
        </authorList>
    </citation>
    <scope>NUCLEOTIDE SEQUENCE [LARGE SCALE GENOMIC DNA]</scope>
    <source>
        <strain evidence="2 3">SAP-6</strain>
    </source>
</reference>
<dbReference type="InterPro" id="IPR050789">
    <property type="entry name" value="Diverse_Enzym_Activities"/>
</dbReference>
<keyword evidence="2" id="KW-0378">Hydrolase</keyword>
<dbReference type="SUPFAM" id="SSF56601">
    <property type="entry name" value="beta-lactamase/transpeptidase-like"/>
    <property type="match status" value="1"/>
</dbReference>
<evidence type="ECO:0000313" key="3">
    <source>
        <dbReference type="Proteomes" id="UP000461443"/>
    </source>
</evidence>
<organism evidence="2 3">
    <name type="scientific">Acerihabitans arboris</name>
    <dbReference type="NCBI Taxonomy" id="2691583"/>
    <lineage>
        <taxon>Bacteria</taxon>
        <taxon>Pseudomonadati</taxon>
        <taxon>Pseudomonadota</taxon>
        <taxon>Gammaproteobacteria</taxon>
        <taxon>Enterobacterales</taxon>
        <taxon>Pectobacteriaceae</taxon>
        <taxon>Acerihabitans</taxon>
    </lineage>
</organism>
<gene>
    <name evidence="2" type="ORF">GRH90_11095</name>
</gene>
<dbReference type="RefSeq" id="WP_162366013.1">
    <property type="nucleotide sequence ID" value="NZ_WUBS01000007.1"/>
</dbReference>
<dbReference type="PANTHER" id="PTHR43283:SF3">
    <property type="entry name" value="BETA-LACTAMASE FAMILY PROTEIN (AFU_ORTHOLOGUE AFUA_5G07500)"/>
    <property type="match status" value="1"/>
</dbReference>